<feature type="transmembrane region" description="Helical" evidence="1">
    <location>
        <begin position="6"/>
        <end position="23"/>
    </location>
</feature>
<organism evidence="2">
    <name type="scientific">Arundo donax</name>
    <name type="common">Giant reed</name>
    <name type="synonym">Donax arundinaceus</name>
    <dbReference type="NCBI Taxonomy" id="35708"/>
    <lineage>
        <taxon>Eukaryota</taxon>
        <taxon>Viridiplantae</taxon>
        <taxon>Streptophyta</taxon>
        <taxon>Embryophyta</taxon>
        <taxon>Tracheophyta</taxon>
        <taxon>Spermatophyta</taxon>
        <taxon>Magnoliopsida</taxon>
        <taxon>Liliopsida</taxon>
        <taxon>Poales</taxon>
        <taxon>Poaceae</taxon>
        <taxon>PACMAD clade</taxon>
        <taxon>Arundinoideae</taxon>
        <taxon>Arundineae</taxon>
        <taxon>Arundo</taxon>
    </lineage>
</organism>
<evidence type="ECO:0000256" key="1">
    <source>
        <dbReference type="SAM" id="Phobius"/>
    </source>
</evidence>
<keyword evidence="1" id="KW-0472">Membrane</keyword>
<proteinExistence type="predicted"/>
<reference evidence="2" key="2">
    <citation type="journal article" date="2015" name="Data Brief">
        <title>Shoot transcriptome of the giant reed, Arundo donax.</title>
        <authorList>
            <person name="Barrero R.A."/>
            <person name="Guerrero F.D."/>
            <person name="Moolhuijzen P."/>
            <person name="Goolsby J.A."/>
            <person name="Tidwell J."/>
            <person name="Bellgard S.E."/>
            <person name="Bellgard M.I."/>
        </authorList>
    </citation>
    <scope>NUCLEOTIDE SEQUENCE</scope>
    <source>
        <tissue evidence="2">Shoot tissue taken approximately 20 cm above the soil surface</tissue>
    </source>
</reference>
<dbReference type="EMBL" id="GBRH01201637">
    <property type="protein sequence ID" value="JAD96258.1"/>
    <property type="molecule type" value="Transcribed_RNA"/>
</dbReference>
<reference evidence="2" key="1">
    <citation type="submission" date="2014-09" db="EMBL/GenBank/DDBJ databases">
        <authorList>
            <person name="Magalhaes I.L.F."/>
            <person name="Oliveira U."/>
            <person name="Santos F.R."/>
            <person name="Vidigal T.H.D.A."/>
            <person name="Brescovit A.D."/>
            <person name="Santos A.J."/>
        </authorList>
    </citation>
    <scope>NUCLEOTIDE SEQUENCE</scope>
    <source>
        <tissue evidence="2">Shoot tissue taken approximately 20 cm above the soil surface</tissue>
    </source>
</reference>
<dbReference type="EMBL" id="GBRH01204506">
    <property type="protein sequence ID" value="JAD93389.1"/>
    <property type="molecule type" value="Transcribed_RNA"/>
</dbReference>
<keyword evidence="1" id="KW-1133">Transmembrane helix</keyword>
<sequence>MRAWGFFPVALGLCACLWCCVYFRRKESRLSFYW</sequence>
<accession>A0A0A9DXT3</accession>
<evidence type="ECO:0000313" key="2">
    <source>
        <dbReference type="EMBL" id="JAD93389.1"/>
    </source>
</evidence>
<dbReference type="PROSITE" id="PS51257">
    <property type="entry name" value="PROKAR_LIPOPROTEIN"/>
    <property type="match status" value="1"/>
</dbReference>
<dbReference type="AlphaFoldDB" id="A0A0A9DXT3"/>
<keyword evidence="1" id="KW-0812">Transmembrane</keyword>
<name>A0A0A9DXT3_ARUDO</name>
<protein>
    <submittedName>
        <fullName evidence="2">Uncharacterized protein</fullName>
    </submittedName>
</protein>